<dbReference type="AlphaFoldDB" id="A0A0D0AVG6"/>
<evidence type="ECO:0000313" key="2">
    <source>
        <dbReference type="Proteomes" id="UP000054485"/>
    </source>
</evidence>
<dbReference type="HOGENOM" id="CLU_2869165_0_0_1"/>
<name>A0A0D0AVG6_9AGAM</name>
<proteinExistence type="predicted"/>
<reference evidence="1 2" key="1">
    <citation type="submission" date="2014-04" db="EMBL/GenBank/DDBJ databases">
        <authorList>
            <consortium name="DOE Joint Genome Institute"/>
            <person name="Kuo A."/>
            <person name="Ruytinx J."/>
            <person name="Rineau F."/>
            <person name="Colpaert J."/>
            <person name="Kohler A."/>
            <person name="Nagy L.G."/>
            <person name="Floudas D."/>
            <person name="Copeland A."/>
            <person name="Barry K.W."/>
            <person name="Cichocki N."/>
            <person name="Veneault-Fourrey C."/>
            <person name="LaButti K."/>
            <person name="Lindquist E.A."/>
            <person name="Lipzen A."/>
            <person name="Lundell T."/>
            <person name="Morin E."/>
            <person name="Murat C."/>
            <person name="Sun H."/>
            <person name="Tunlid A."/>
            <person name="Henrissat B."/>
            <person name="Grigoriev I.V."/>
            <person name="Hibbett D.S."/>
            <person name="Martin F."/>
            <person name="Nordberg H.P."/>
            <person name="Cantor M.N."/>
            <person name="Hua S.X."/>
        </authorList>
    </citation>
    <scope>NUCLEOTIDE SEQUENCE [LARGE SCALE GENOMIC DNA]</scope>
    <source>
        <strain evidence="1 2">UH-Slu-Lm8-n1</strain>
    </source>
</reference>
<sequence length="64" mass="7422">MSSTNLHKVQLNIDMVRYNDTLNKDESSGNEKREEIVFNRFPPEEEYFLTAPSVVIDFGGRIMV</sequence>
<evidence type="ECO:0000313" key="1">
    <source>
        <dbReference type="EMBL" id="KIK35878.1"/>
    </source>
</evidence>
<keyword evidence="2" id="KW-1185">Reference proteome</keyword>
<dbReference type="OrthoDB" id="2692579at2759"/>
<organism evidence="1 2">
    <name type="scientific">Suillus luteus UH-Slu-Lm8-n1</name>
    <dbReference type="NCBI Taxonomy" id="930992"/>
    <lineage>
        <taxon>Eukaryota</taxon>
        <taxon>Fungi</taxon>
        <taxon>Dikarya</taxon>
        <taxon>Basidiomycota</taxon>
        <taxon>Agaricomycotina</taxon>
        <taxon>Agaricomycetes</taxon>
        <taxon>Agaricomycetidae</taxon>
        <taxon>Boletales</taxon>
        <taxon>Suillineae</taxon>
        <taxon>Suillaceae</taxon>
        <taxon>Suillus</taxon>
    </lineage>
</organism>
<accession>A0A0D0AVG6</accession>
<reference evidence="2" key="2">
    <citation type="submission" date="2015-01" db="EMBL/GenBank/DDBJ databases">
        <title>Evolutionary Origins and Diversification of the Mycorrhizal Mutualists.</title>
        <authorList>
            <consortium name="DOE Joint Genome Institute"/>
            <consortium name="Mycorrhizal Genomics Consortium"/>
            <person name="Kohler A."/>
            <person name="Kuo A."/>
            <person name="Nagy L.G."/>
            <person name="Floudas D."/>
            <person name="Copeland A."/>
            <person name="Barry K.W."/>
            <person name="Cichocki N."/>
            <person name="Veneault-Fourrey C."/>
            <person name="LaButti K."/>
            <person name="Lindquist E.A."/>
            <person name="Lipzen A."/>
            <person name="Lundell T."/>
            <person name="Morin E."/>
            <person name="Murat C."/>
            <person name="Riley R."/>
            <person name="Ohm R."/>
            <person name="Sun H."/>
            <person name="Tunlid A."/>
            <person name="Henrissat B."/>
            <person name="Grigoriev I.V."/>
            <person name="Hibbett D.S."/>
            <person name="Martin F."/>
        </authorList>
    </citation>
    <scope>NUCLEOTIDE SEQUENCE [LARGE SCALE GENOMIC DNA]</scope>
    <source>
        <strain evidence="2">UH-Slu-Lm8-n1</strain>
    </source>
</reference>
<dbReference type="EMBL" id="KN835581">
    <property type="protein sequence ID" value="KIK35878.1"/>
    <property type="molecule type" value="Genomic_DNA"/>
</dbReference>
<dbReference type="InParanoid" id="A0A0D0AVG6"/>
<protein>
    <submittedName>
        <fullName evidence="1">Uncharacterized protein</fullName>
    </submittedName>
</protein>
<dbReference type="Proteomes" id="UP000054485">
    <property type="component" value="Unassembled WGS sequence"/>
</dbReference>
<gene>
    <name evidence="1" type="ORF">CY34DRAFT_95379</name>
</gene>